<feature type="domain" description="Glycerol-3-phosphate O-acyltransferase alpha-helical bundle N-terminal" evidence="16">
    <location>
        <begin position="115"/>
        <end position="175"/>
    </location>
</feature>
<evidence type="ECO:0000256" key="3">
    <source>
        <dbReference type="ARBA" id="ARBA00005189"/>
    </source>
</evidence>
<dbReference type="InterPro" id="IPR016222">
    <property type="entry name" value="G3P_O-acylTrfase_chlp"/>
</dbReference>
<evidence type="ECO:0000256" key="11">
    <source>
        <dbReference type="ARBA" id="ARBA00023098"/>
    </source>
</evidence>
<evidence type="ECO:0000256" key="9">
    <source>
        <dbReference type="ARBA" id="ARBA00022679"/>
    </source>
</evidence>
<evidence type="ECO:0000256" key="2">
    <source>
        <dbReference type="ARBA" id="ARBA00004765"/>
    </source>
</evidence>
<dbReference type="Gene3D" id="3.40.1130.10">
    <property type="entry name" value="Glycerol-3-phosphate (1)-acyltransferase"/>
    <property type="match status" value="3"/>
</dbReference>
<comment type="subcellular location">
    <subcellularLocation>
        <location evidence="1">Plastid</location>
        <location evidence="1">Chloroplast stroma</location>
    </subcellularLocation>
</comment>
<feature type="domain" description="Phospholipid/glycerol acyltransferase" evidence="15">
    <location>
        <begin position="219"/>
        <end position="332"/>
    </location>
</feature>
<name>A0ABY8U351_TETOB</name>
<dbReference type="Pfam" id="PF01553">
    <property type="entry name" value="Acyltransferase"/>
    <property type="match status" value="1"/>
</dbReference>
<dbReference type="Gene3D" id="1.10.1200.50">
    <property type="entry name" value="Glycerol-3-phosphate acyltransferase, alpha helical bundle, N-terminal"/>
    <property type="match status" value="1"/>
</dbReference>
<evidence type="ECO:0000313" key="18">
    <source>
        <dbReference type="Proteomes" id="UP001244341"/>
    </source>
</evidence>
<keyword evidence="7" id="KW-0150">Chloroplast</keyword>
<keyword evidence="9" id="KW-0808">Transferase</keyword>
<dbReference type="InterPro" id="IPR023083">
    <property type="entry name" value="G3P_O-acylTrfase_N"/>
</dbReference>
<evidence type="ECO:0000256" key="6">
    <source>
        <dbReference type="ARBA" id="ARBA00022516"/>
    </source>
</evidence>
<gene>
    <name evidence="17" type="ORF">OEZ85_002390</name>
</gene>
<keyword evidence="10" id="KW-0809">Transit peptide</keyword>
<dbReference type="InterPro" id="IPR002123">
    <property type="entry name" value="Plipid/glycerol_acylTrfase"/>
</dbReference>
<evidence type="ECO:0000256" key="8">
    <source>
        <dbReference type="ARBA" id="ARBA00022640"/>
    </source>
</evidence>
<keyword evidence="11" id="KW-0443">Lipid metabolism</keyword>
<dbReference type="InterPro" id="IPR038114">
    <property type="entry name" value="GPAT_N_sf"/>
</dbReference>
<comment type="pathway">
    <text evidence="3">Lipid metabolism.</text>
</comment>
<protein>
    <recommendedName>
        <fullName evidence="5">glycerol-3-phosphate 1-O-acyltransferase</fullName>
        <ecNumber evidence="5">2.3.1.15</ecNumber>
    </recommendedName>
</protein>
<evidence type="ECO:0000256" key="4">
    <source>
        <dbReference type="ARBA" id="ARBA00007937"/>
    </source>
</evidence>
<keyword evidence="6" id="KW-0444">Lipid biosynthesis</keyword>
<keyword evidence="13" id="KW-1208">Phospholipid metabolism</keyword>
<evidence type="ECO:0000313" key="17">
    <source>
        <dbReference type="EMBL" id="WIA15775.1"/>
    </source>
</evidence>
<keyword evidence="8" id="KW-0934">Plastid</keyword>
<dbReference type="PANTHER" id="PTHR35695">
    <property type="entry name" value="GLYCEROL-3-PHOSPHATE ACYLTRANSFERASE, CHLOROPLASTIC"/>
    <property type="match status" value="1"/>
</dbReference>
<evidence type="ECO:0000256" key="14">
    <source>
        <dbReference type="ARBA" id="ARBA00023315"/>
    </source>
</evidence>
<organism evidence="17 18">
    <name type="scientific">Tetradesmus obliquus</name>
    <name type="common">Green alga</name>
    <name type="synonym">Acutodesmus obliquus</name>
    <dbReference type="NCBI Taxonomy" id="3088"/>
    <lineage>
        <taxon>Eukaryota</taxon>
        <taxon>Viridiplantae</taxon>
        <taxon>Chlorophyta</taxon>
        <taxon>core chlorophytes</taxon>
        <taxon>Chlorophyceae</taxon>
        <taxon>CS clade</taxon>
        <taxon>Sphaeropleales</taxon>
        <taxon>Scenedesmaceae</taxon>
        <taxon>Tetradesmus</taxon>
    </lineage>
</organism>
<evidence type="ECO:0000256" key="5">
    <source>
        <dbReference type="ARBA" id="ARBA00013113"/>
    </source>
</evidence>
<evidence type="ECO:0000256" key="13">
    <source>
        <dbReference type="ARBA" id="ARBA00023264"/>
    </source>
</evidence>
<dbReference type="EC" id="2.3.1.15" evidence="5"/>
<dbReference type="EMBL" id="CP126213">
    <property type="protein sequence ID" value="WIA15775.1"/>
    <property type="molecule type" value="Genomic_DNA"/>
</dbReference>
<proteinExistence type="inferred from homology"/>
<comment type="similarity">
    <text evidence="4">Belongs to the GPAT/DAPAT family.</text>
</comment>
<keyword evidence="18" id="KW-1185">Reference proteome</keyword>
<dbReference type="SUPFAM" id="SSF69593">
    <property type="entry name" value="Glycerol-3-phosphate (1)-acyltransferase"/>
    <property type="match status" value="3"/>
</dbReference>
<sequence>MALPCQASRQLRCSRGSSRARAVQQGRGGRLVVRAAAAAPAKASTDLANLQFINPMWGQPKTEAEFKGILAKLVEAGKLPPKLQAGWEFKGILAKLVEAGKLPPKLQAGWEFKGILTKLVEAGKLPPKLQAGWVDFYDNYRAAVESSGADNAELLATKVQCSIADCVLNQFVDPYTFPSAHKRLLEPYNYYNFGQRYVGTLIDFNNSVLGHADRWTKIQEQLAAGENVVLLANHQTEADPGVFAHMLAASHPNLATDVIYVAGDRVVTDALCKPFSMGRNLFCVHSKKHLDDVPELKASKMETNRKTLVAMQRAFNAGGSLVWIAPSGGRDRCVYGGGVWLVEGQSAALCKPFSMGRNLFCVHSKKHLDDVPELKASKMETNRKTLVAMLRAFNARGSLVWIAPSGGRDRPKDDVWSPDAFDATAVELMRNLINRAKQPGHLYPMAMPKDDVWSPDAFDATAVELMRNLINRAKQPGHLYPMAMFSYPVMPPPKTVNKALGERRLTAWSGVGISVAQELDWQAVISGIEDKEAAQAALADAAWKAVVAEYSELEAAIMQPEKRAQMPAFSQPFLAAQDAA</sequence>
<evidence type="ECO:0000256" key="10">
    <source>
        <dbReference type="ARBA" id="ARBA00022946"/>
    </source>
</evidence>
<evidence type="ECO:0000256" key="7">
    <source>
        <dbReference type="ARBA" id="ARBA00022528"/>
    </source>
</evidence>
<evidence type="ECO:0000256" key="1">
    <source>
        <dbReference type="ARBA" id="ARBA00004470"/>
    </source>
</evidence>
<dbReference type="PANTHER" id="PTHR35695:SF1">
    <property type="entry name" value="GLYCEROL-3-PHOSPHATE ACYLTRANSFERASE, CHLOROPLASTIC"/>
    <property type="match status" value="1"/>
</dbReference>
<comment type="pathway">
    <text evidence="2">Phospholipid metabolism; CDP-diacylglycerol biosynthesis; CDP-diacylglycerol from sn-glycerol 3-phosphate: step 1/3.</text>
</comment>
<evidence type="ECO:0000259" key="15">
    <source>
        <dbReference type="Pfam" id="PF01553"/>
    </source>
</evidence>
<reference evidence="17 18" key="1">
    <citation type="submission" date="2023-05" db="EMBL/GenBank/DDBJ databases">
        <title>A 100% complete, gapless, phased diploid assembly of the Scenedesmus obliquus UTEX 3031 genome.</title>
        <authorList>
            <person name="Biondi T.C."/>
            <person name="Hanschen E.R."/>
            <person name="Kwon T."/>
            <person name="Eng W."/>
            <person name="Kruse C.P.S."/>
            <person name="Koehler S.I."/>
            <person name="Kunde Y."/>
            <person name="Gleasner C.D."/>
            <person name="You Mak K.T."/>
            <person name="Polle J."/>
            <person name="Hovde B.T."/>
            <person name="Starkenburg S.R."/>
        </authorList>
    </citation>
    <scope>NUCLEOTIDE SEQUENCE [LARGE SCALE GENOMIC DNA]</scope>
    <source>
        <strain evidence="17 18">DOE0152z</strain>
    </source>
</reference>
<keyword evidence="14" id="KW-0012">Acyltransferase</keyword>
<keyword evidence="12" id="KW-0594">Phospholipid biosynthesis</keyword>
<evidence type="ECO:0000256" key="12">
    <source>
        <dbReference type="ARBA" id="ARBA00023209"/>
    </source>
</evidence>
<accession>A0ABY8U351</accession>
<dbReference type="Proteomes" id="UP001244341">
    <property type="component" value="Chromosome 6b"/>
</dbReference>
<dbReference type="Pfam" id="PF14829">
    <property type="entry name" value="GPAT_N"/>
    <property type="match status" value="1"/>
</dbReference>
<evidence type="ECO:0000259" key="16">
    <source>
        <dbReference type="Pfam" id="PF14829"/>
    </source>
</evidence>